<proteinExistence type="inferred from homology"/>
<evidence type="ECO:0000313" key="6">
    <source>
        <dbReference type="EMBL" id="GBM66361.1"/>
    </source>
</evidence>
<dbReference type="Gene3D" id="3.40.50.1820">
    <property type="entry name" value="alpha/beta hydrolase"/>
    <property type="match status" value="2"/>
</dbReference>
<keyword evidence="3" id="KW-0964">Secreted</keyword>
<evidence type="ECO:0000256" key="2">
    <source>
        <dbReference type="ARBA" id="ARBA00010701"/>
    </source>
</evidence>
<dbReference type="SUPFAM" id="SSF53474">
    <property type="entry name" value="alpha/beta-Hydrolases"/>
    <property type="match status" value="1"/>
</dbReference>
<dbReference type="AlphaFoldDB" id="A0A4Y2HLV1"/>
<keyword evidence="7" id="KW-1185">Reference proteome</keyword>
<dbReference type="GO" id="GO:0017171">
    <property type="term" value="F:serine hydrolase activity"/>
    <property type="evidence" value="ECO:0007669"/>
    <property type="project" value="TreeGrafter"/>
</dbReference>
<evidence type="ECO:0000313" key="7">
    <source>
        <dbReference type="Proteomes" id="UP000499080"/>
    </source>
</evidence>
<protein>
    <recommendedName>
        <fullName evidence="5">Lipase domain-containing protein</fullName>
    </recommendedName>
</protein>
<dbReference type="EMBL" id="BGPR01002022">
    <property type="protein sequence ID" value="GBM66361.1"/>
    <property type="molecule type" value="Genomic_DNA"/>
</dbReference>
<accession>A0A4Y2HLV1</accession>
<dbReference type="OrthoDB" id="199913at2759"/>
<comment type="similarity">
    <text evidence="2 4">Belongs to the AB hydrolase superfamily. Lipase family.</text>
</comment>
<dbReference type="GO" id="GO:0016042">
    <property type="term" value="P:lipid catabolic process"/>
    <property type="evidence" value="ECO:0007669"/>
    <property type="project" value="TreeGrafter"/>
</dbReference>
<feature type="domain" description="Lipase" evidence="5">
    <location>
        <begin position="106"/>
        <end position="139"/>
    </location>
</feature>
<dbReference type="InterPro" id="IPR000734">
    <property type="entry name" value="TAG_lipase"/>
</dbReference>
<dbReference type="InterPro" id="IPR029058">
    <property type="entry name" value="AB_hydrolase_fold"/>
</dbReference>
<sequence>MKFEKRLKILFSDAGIISDAVSTVVSGIEYVLTSFESIIKEIINPPRNKNSSIQYELYTPDSPQEPCYLEQNKNALERCPFNSTYPLKILIHGFLTLNPPLWDNKGLDPKNVHLIGHSLGAHVSGVAGKETPNLGRISARPAVLSGHDDVHMETEGGDLVSINGLGTTFPKEVHSVIEVVLPGVILKGGKCANTALPKHLEKN</sequence>
<reference evidence="6 7" key="1">
    <citation type="journal article" date="2019" name="Sci. Rep.">
        <title>Orb-weaving spider Araneus ventricosus genome elucidates the spidroin gene catalogue.</title>
        <authorList>
            <person name="Kono N."/>
            <person name="Nakamura H."/>
            <person name="Ohtoshi R."/>
            <person name="Moran D.A.P."/>
            <person name="Shinohara A."/>
            <person name="Yoshida Y."/>
            <person name="Fujiwara M."/>
            <person name="Mori M."/>
            <person name="Tomita M."/>
            <person name="Arakawa K."/>
        </authorList>
    </citation>
    <scope>NUCLEOTIDE SEQUENCE [LARGE SCALE GENOMIC DNA]</scope>
</reference>
<gene>
    <name evidence="6" type="ORF">AVEN_235727_1</name>
</gene>
<comment type="subcellular location">
    <subcellularLocation>
        <location evidence="1">Secreted</location>
    </subcellularLocation>
</comment>
<organism evidence="6 7">
    <name type="scientific">Araneus ventricosus</name>
    <name type="common">Orbweaver spider</name>
    <name type="synonym">Epeira ventricosa</name>
    <dbReference type="NCBI Taxonomy" id="182803"/>
    <lineage>
        <taxon>Eukaryota</taxon>
        <taxon>Metazoa</taxon>
        <taxon>Ecdysozoa</taxon>
        <taxon>Arthropoda</taxon>
        <taxon>Chelicerata</taxon>
        <taxon>Arachnida</taxon>
        <taxon>Araneae</taxon>
        <taxon>Araneomorphae</taxon>
        <taxon>Entelegynae</taxon>
        <taxon>Araneoidea</taxon>
        <taxon>Araneidae</taxon>
        <taxon>Araneus</taxon>
    </lineage>
</organism>
<dbReference type="GO" id="GO:0016298">
    <property type="term" value="F:lipase activity"/>
    <property type="evidence" value="ECO:0007669"/>
    <property type="project" value="InterPro"/>
</dbReference>
<evidence type="ECO:0000259" key="5">
    <source>
        <dbReference type="Pfam" id="PF00151"/>
    </source>
</evidence>
<dbReference type="Proteomes" id="UP000499080">
    <property type="component" value="Unassembled WGS sequence"/>
</dbReference>
<dbReference type="Pfam" id="PF00151">
    <property type="entry name" value="Lipase"/>
    <property type="match status" value="1"/>
</dbReference>
<comment type="caution">
    <text evidence="6">The sequence shown here is derived from an EMBL/GenBank/DDBJ whole genome shotgun (WGS) entry which is preliminary data.</text>
</comment>
<dbReference type="PANTHER" id="PTHR11610:SF173">
    <property type="entry name" value="LIPASE DOMAIN-CONTAINING PROTEIN-RELATED"/>
    <property type="match status" value="1"/>
</dbReference>
<evidence type="ECO:0000256" key="1">
    <source>
        <dbReference type="ARBA" id="ARBA00004613"/>
    </source>
</evidence>
<evidence type="ECO:0000256" key="4">
    <source>
        <dbReference type="RuleBase" id="RU004262"/>
    </source>
</evidence>
<dbReference type="PANTHER" id="PTHR11610">
    <property type="entry name" value="LIPASE"/>
    <property type="match status" value="1"/>
</dbReference>
<evidence type="ECO:0000256" key="3">
    <source>
        <dbReference type="ARBA" id="ARBA00022525"/>
    </source>
</evidence>
<dbReference type="GO" id="GO:0005615">
    <property type="term" value="C:extracellular space"/>
    <property type="evidence" value="ECO:0007669"/>
    <property type="project" value="TreeGrafter"/>
</dbReference>
<dbReference type="InterPro" id="IPR013818">
    <property type="entry name" value="Lipase"/>
</dbReference>
<name>A0A4Y2HLV1_ARAVE</name>